<evidence type="ECO:0000313" key="1">
    <source>
        <dbReference type="EMBL" id="KAK5784592.1"/>
    </source>
</evidence>
<protein>
    <submittedName>
        <fullName evidence="1">Uncharacterized protein</fullName>
    </submittedName>
</protein>
<dbReference type="Proteomes" id="UP001358586">
    <property type="component" value="Chromosome 11"/>
</dbReference>
<keyword evidence="2" id="KW-1185">Reference proteome</keyword>
<sequence>MARQPNHSTVLETSSTQYIGQVYFLPSIASPCAAVLAPRDFSFRIIVRASPSTHTSLKPISFANETALKHALASAVVGSGMFFHKYVHEAITKPSLFRAVTFEYDVLGSV</sequence>
<reference evidence="1 2" key="1">
    <citation type="submission" date="2023-03" db="EMBL/GenBank/DDBJ databases">
        <title>WGS of Gossypium arboreum.</title>
        <authorList>
            <person name="Yu D."/>
        </authorList>
    </citation>
    <scope>NUCLEOTIDE SEQUENCE [LARGE SCALE GENOMIC DNA]</scope>
    <source>
        <tissue evidence="1">Leaf</tissue>
    </source>
</reference>
<dbReference type="EMBL" id="JARKNE010000011">
    <property type="protein sequence ID" value="KAK5784592.1"/>
    <property type="molecule type" value="Genomic_DNA"/>
</dbReference>
<accession>A0ABR0N2M6</accession>
<gene>
    <name evidence="1" type="ORF">PVK06_039118</name>
</gene>
<organism evidence="1 2">
    <name type="scientific">Gossypium arboreum</name>
    <name type="common">Tree cotton</name>
    <name type="synonym">Gossypium nanking</name>
    <dbReference type="NCBI Taxonomy" id="29729"/>
    <lineage>
        <taxon>Eukaryota</taxon>
        <taxon>Viridiplantae</taxon>
        <taxon>Streptophyta</taxon>
        <taxon>Embryophyta</taxon>
        <taxon>Tracheophyta</taxon>
        <taxon>Spermatophyta</taxon>
        <taxon>Magnoliopsida</taxon>
        <taxon>eudicotyledons</taxon>
        <taxon>Gunneridae</taxon>
        <taxon>Pentapetalae</taxon>
        <taxon>rosids</taxon>
        <taxon>malvids</taxon>
        <taxon>Malvales</taxon>
        <taxon>Malvaceae</taxon>
        <taxon>Malvoideae</taxon>
        <taxon>Gossypium</taxon>
    </lineage>
</organism>
<name>A0ABR0N2M6_GOSAR</name>
<comment type="caution">
    <text evidence="1">The sequence shown here is derived from an EMBL/GenBank/DDBJ whole genome shotgun (WGS) entry which is preliminary data.</text>
</comment>
<proteinExistence type="predicted"/>
<evidence type="ECO:0000313" key="2">
    <source>
        <dbReference type="Proteomes" id="UP001358586"/>
    </source>
</evidence>